<dbReference type="AlphaFoldDB" id="A0A2H1V660"/>
<name>A0A2H1V660_SPOFR</name>
<gene>
    <name evidence="1" type="ORF">SFRICE_023297</name>
</gene>
<evidence type="ECO:0000313" key="1">
    <source>
        <dbReference type="EMBL" id="SOQ36340.1"/>
    </source>
</evidence>
<sequence>MSRVQENKTSFVTEHRALPYSQVIQQRALLYLQTEVHQRHVCIVKCVQYICFTKVQLLELENNEEGRKISQSVTSPALDKARGDVRLLLSKNHPVPTSTFEAGALISIHQLRCQSNFFQSPFPMSKIQCLGNIQNTCYIHPRSLVGAPGLHRRTGPIAADTLADAPHFPYKITIQ</sequence>
<organism evidence="1">
    <name type="scientific">Spodoptera frugiperda</name>
    <name type="common">Fall armyworm</name>
    <dbReference type="NCBI Taxonomy" id="7108"/>
    <lineage>
        <taxon>Eukaryota</taxon>
        <taxon>Metazoa</taxon>
        <taxon>Ecdysozoa</taxon>
        <taxon>Arthropoda</taxon>
        <taxon>Hexapoda</taxon>
        <taxon>Insecta</taxon>
        <taxon>Pterygota</taxon>
        <taxon>Neoptera</taxon>
        <taxon>Endopterygota</taxon>
        <taxon>Lepidoptera</taxon>
        <taxon>Glossata</taxon>
        <taxon>Ditrysia</taxon>
        <taxon>Noctuoidea</taxon>
        <taxon>Noctuidae</taxon>
        <taxon>Amphipyrinae</taxon>
        <taxon>Spodoptera</taxon>
    </lineage>
</organism>
<protein>
    <submittedName>
        <fullName evidence="1">SFRICE_023297</fullName>
    </submittedName>
</protein>
<dbReference type="EMBL" id="ODYU01000893">
    <property type="protein sequence ID" value="SOQ36340.1"/>
    <property type="molecule type" value="Genomic_DNA"/>
</dbReference>
<proteinExistence type="predicted"/>
<accession>A0A2H1V660</accession>
<reference evidence="1" key="1">
    <citation type="submission" date="2016-07" db="EMBL/GenBank/DDBJ databases">
        <authorList>
            <person name="Bretaudeau A."/>
        </authorList>
    </citation>
    <scope>NUCLEOTIDE SEQUENCE</scope>
    <source>
        <strain evidence="1">Rice</strain>
        <tissue evidence="1">Whole body</tissue>
    </source>
</reference>